<dbReference type="OrthoDB" id="2018246at2759"/>
<dbReference type="PIRSF" id="PIRSF036948">
    <property type="entry name" value="TOM1"/>
    <property type="match status" value="1"/>
</dbReference>
<dbReference type="KEGG" id="tng:GSTEN00033432G001"/>
<sequence>MEFLLGNPYSTPVGQCVEKATDGGLQAEDWTLNMEICDIINETDEGETGFSSTEHRSSCVHNVQSRFQPDLLIRIVSFPEQYMVFTLSFSLTVSLPTRVSDCVLVVGQAWADAFRSSPDLTGVVHIYEELKRKGVEFPMADLDALSPIHTPQRVGGIKHKDLVTLYCTFQYPWLTGAFVFQGTPEVDPAMIKYLAPASPARTPSPSPASTAQAHQMRSPITATPEQIARLRSELDVVRANTKVMSEMLTEMVPGKEDPSDLELLQELNRTCRAMQQRVVELISRVSNEEVTEELLHVNDDLNNIFLRYERYTLCLLNKYTCDNSQVY</sequence>
<evidence type="ECO:0000313" key="7">
    <source>
        <dbReference type="EMBL" id="CAG11459.1"/>
    </source>
</evidence>
<feature type="region of interest" description="Disordered" evidence="4">
    <location>
        <begin position="197"/>
        <end position="219"/>
    </location>
</feature>
<dbReference type="FunFam" id="1.20.58.160:FF:000001">
    <property type="entry name" value="TOM1-like protein 2 isoform X1"/>
    <property type="match status" value="1"/>
</dbReference>
<dbReference type="Pfam" id="PF00790">
    <property type="entry name" value="VHS"/>
    <property type="match status" value="1"/>
</dbReference>
<dbReference type="InterPro" id="IPR008942">
    <property type="entry name" value="ENTH_VHS"/>
</dbReference>
<dbReference type="PANTHER" id="PTHR13856:SF31">
    <property type="entry name" value="TOM1-LIKE PROTEIN 2"/>
    <property type="match status" value="1"/>
</dbReference>
<dbReference type="InterPro" id="IPR002014">
    <property type="entry name" value="VHS_dom"/>
</dbReference>
<name>Q4RJH3_TETNG</name>
<proteinExistence type="inferred from homology"/>
<evidence type="ECO:0000256" key="4">
    <source>
        <dbReference type="SAM" id="MobiDB-lite"/>
    </source>
</evidence>
<dbReference type="PROSITE" id="PS50179">
    <property type="entry name" value="VHS"/>
    <property type="match status" value="1"/>
</dbReference>
<dbReference type="SMART" id="SM00288">
    <property type="entry name" value="VHS"/>
    <property type="match status" value="1"/>
</dbReference>
<dbReference type="SUPFAM" id="SSF89009">
    <property type="entry name" value="GAT-like domain"/>
    <property type="match status" value="1"/>
</dbReference>
<comment type="similarity">
    <text evidence="1">Belongs to the TOM1 family.</text>
</comment>
<dbReference type="GO" id="GO:0007165">
    <property type="term" value="P:signal transduction"/>
    <property type="evidence" value="ECO:0007669"/>
    <property type="project" value="TreeGrafter"/>
</dbReference>
<dbReference type="Pfam" id="PF03127">
    <property type="entry name" value="GAT"/>
    <property type="match status" value="1"/>
</dbReference>
<dbReference type="GO" id="GO:0005768">
    <property type="term" value="C:endosome"/>
    <property type="evidence" value="ECO:0007669"/>
    <property type="project" value="TreeGrafter"/>
</dbReference>
<evidence type="ECO:0000256" key="2">
    <source>
        <dbReference type="ARBA" id="ARBA00022448"/>
    </source>
</evidence>
<keyword evidence="2" id="KW-0813">Transport</keyword>
<evidence type="ECO:0000259" key="6">
    <source>
        <dbReference type="PROSITE" id="PS50909"/>
    </source>
</evidence>
<protein>
    <submittedName>
        <fullName evidence="7">(spotted green pufferfish) hypothetical protein</fullName>
    </submittedName>
</protein>
<dbReference type="GO" id="GO:0043130">
    <property type="term" value="F:ubiquitin binding"/>
    <property type="evidence" value="ECO:0007669"/>
    <property type="project" value="InterPro"/>
</dbReference>
<evidence type="ECO:0000256" key="1">
    <source>
        <dbReference type="ARBA" id="ARBA00007708"/>
    </source>
</evidence>
<gene>
    <name evidence="7" type="ORF">GSTENG00033432001</name>
</gene>
<dbReference type="PANTHER" id="PTHR13856">
    <property type="entry name" value="VHS DOMAIN CONTAINING PROTEIN FAMILY"/>
    <property type="match status" value="1"/>
</dbReference>
<dbReference type="AlphaFoldDB" id="Q4RJH3"/>
<dbReference type="GO" id="GO:0035091">
    <property type="term" value="F:phosphatidylinositol binding"/>
    <property type="evidence" value="ECO:0007669"/>
    <property type="project" value="InterPro"/>
</dbReference>
<dbReference type="GO" id="GO:0016020">
    <property type="term" value="C:membrane"/>
    <property type="evidence" value="ECO:0007669"/>
    <property type="project" value="TreeGrafter"/>
</dbReference>
<feature type="compositionally biased region" description="Low complexity" evidence="4">
    <location>
        <begin position="197"/>
        <end position="211"/>
    </location>
</feature>
<reference evidence="7" key="1">
    <citation type="journal article" date="2004" name="Nature">
        <title>Genome duplication in the teleost fish Tetraodon nigroviridis reveals the early vertebrate proto-karyotype.</title>
        <authorList>
            <person name="Jaillon O."/>
            <person name="Aury J.-M."/>
            <person name="Brunet F."/>
            <person name="Petit J.-L."/>
            <person name="Stange-Thomann N."/>
            <person name="Mauceli E."/>
            <person name="Bouneau L."/>
            <person name="Fischer C."/>
            <person name="Ozouf-Costaz C."/>
            <person name="Bernot A."/>
            <person name="Nicaud S."/>
            <person name="Jaffe D."/>
            <person name="Fisher S."/>
            <person name="Lutfalla G."/>
            <person name="Dossat C."/>
            <person name="Segurens B."/>
            <person name="Dasilva C."/>
            <person name="Salanoubat M."/>
            <person name="Levy M."/>
            <person name="Boudet N."/>
            <person name="Castellano S."/>
            <person name="Anthouard V."/>
            <person name="Jubin C."/>
            <person name="Castelli V."/>
            <person name="Katinka M."/>
            <person name="Vacherie B."/>
            <person name="Biemont C."/>
            <person name="Skalli Z."/>
            <person name="Cattolico L."/>
            <person name="Poulain J."/>
            <person name="De Berardinis V."/>
            <person name="Cruaud C."/>
            <person name="Duprat S."/>
            <person name="Brottier P."/>
            <person name="Coutanceau J.-P."/>
            <person name="Gouzy J."/>
            <person name="Parra G."/>
            <person name="Lardier G."/>
            <person name="Chapple C."/>
            <person name="McKernan K.J."/>
            <person name="McEwan P."/>
            <person name="Bosak S."/>
            <person name="Kellis M."/>
            <person name="Volff J.-N."/>
            <person name="Guigo R."/>
            <person name="Zody M.C."/>
            <person name="Mesirov J."/>
            <person name="Lindblad-Toh K."/>
            <person name="Birren B."/>
            <person name="Nusbaum C."/>
            <person name="Kahn D."/>
            <person name="Robinson-Rechavi M."/>
            <person name="Laudet V."/>
            <person name="Schachter V."/>
            <person name="Quetier F."/>
            <person name="Saurin W."/>
            <person name="Scarpelli C."/>
            <person name="Wincker P."/>
            <person name="Lander E.S."/>
            <person name="Weissenbach J."/>
            <person name="Roest Crollius H."/>
        </authorList>
    </citation>
    <scope>NUCLEOTIDE SEQUENCE [LARGE SCALE GENOMIC DNA]</scope>
</reference>
<feature type="domain" description="GAT" evidence="6">
    <location>
        <begin position="225"/>
        <end position="313"/>
    </location>
</feature>
<dbReference type="InterPro" id="IPR014645">
    <property type="entry name" value="TOM1"/>
</dbReference>
<evidence type="ECO:0000259" key="5">
    <source>
        <dbReference type="PROSITE" id="PS50179"/>
    </source>
</evidence>
<evidence type="ECO:0000256" key="3">
    <source>
        <dbReference type="ARBA" id="ARBA00022927"/>
    </source>
</evidence>
<reference evidence="7" key="2">
    <citation type="submission" date="2004-02" db="EMBL/GenBank/DDBJ databases">
        <authorList>
            <consortium name="Genoscope"/>
            <consortium name="Whitehead Institute Centre for Genome Research"/>
        </authorList>
    </citation>
    <scope>NUCLEOTIDE SEQUENCE</scope>
</reference>
<keyword evidence="3" id="KW-0653">Protein transport</keyword>
<dbReference type="Gene3D" id="1.20.58.160">
    <property type="match status" value="1"/>
</dbReference>
<dbReference type="SUPFAM" id="SSF48464">
    <property type="entry name" value="ENTH/VHS domain"/>
    <property type="match status" value="1"/>
</dbReference>
<feature type="domain" description="VHS" evidence="5">
    <location>
        <begin position="20"/>
        <end position="138"/>
    </location>
</feature>
<comment type="caution">
    <text evidence="7">The sequence shown here is derived from an EMBL/GenBank/DDBJ whole genome shotgun (WGS) entry which is preliminary data.</text>
</comment>
<dbReference type="InterPro" id="IPR038425">
    <property type="entry name" value="GAT_sf"/>
</dbReference>
<dbReference type="EMBL" id="CAAE01015037">
    <property type="protein sequence ID" value="CAG11459.1"/>
    <property type="molecule type" value="Genomic_DNA"/>
</dbReference>
<dbReference type="Gene3D" id="1.25.40.90">
    <property type="match status" value="2"/>
</dbReference>
<organism evidence="7">
    <name type="scientific">Tetraodon nigroviridis</name>
    <name type="common">Spotted green pufferfish</name>
    <name type="synonym">Chelonodon nigroviridis</name>
    <dbReference type="NCBI Taxonomy" id="99883"/>
    <lineage>
        <taxon>Eukaryota</taxon>
        <taxon>Metazoa</taxon>
        <taxon>Chordata</taxon>
        <taxon>Craniata</taxon>
        <taxon>Vertebrata</taxon>
        <taxon>Euteleostomi</taxon>
        <taxon>Actinopterygii</taxon>
        <taxon>Neopterygii</taxon>
        <taxon>Teleostei</taxon>
        <taxon>Neoteleostei</taxon>
        <taxon>Acanthomorphata</taxon>
        <taxon>Eupercaria</taxon>
        <taxon>Tetraodontiformes</taxon>
        <taxon>Tetradontoidea</taxon>
        <taxon>Tetraodontidae</taxon>
        <taxon>Tetraodon</taxon>
    </lineage>
</organism>
<dbReference type="PROSITE" id="PS50909">
    <property type="entry name" value="GAT"/>
    <property type="match status" value="1"/>
</dbReference>
<accession>Q4RJH3</accession>
<dbReference type="GO" id="GO:0015031">
    <property type="term" value="P:protein transport"/>
    <property type="evidence" value="ECO:0007669"/>
    <property type="project" value="UniProtKB-KW"/>
</dbReference>
<dbReference type="InterPro" id="IPR004152">
    <property type="entry name" value="GAT_dom"/>
</dbReference>
<dbReference type="GO" id="GO:0030276">
    <property type="term" value="F:clathrin binding"/>
    <property type="evidence" value="ECO:0007669"/>
    <property type="project" value="TreeGrafter"/>
</dbReference>